<accession>A0A0R2NXK1</accession>
<protein>
    <recommendedName>
        <fullName evidence="3">Tryptophan synthase beta chain-like PALP domain-containing protein</fullName>
    </recommendedName>
</protein>
<gene>
    <name evidence="4" type="ORF">ABR60_01535</name>
</gene>
<dbReference type="SUPFAM" id="SSF53686">
    <property type="entry name" value="Tryptophan synthase beta subunit-like PLP-dependent enzymes"/>
    <property type="match status" value="1"/>
</dbReference>
<dbReference type="EMBL" id="LIAS01000106">
    <property type="protein sequence ID" value="KRO30503.1"/>
    <property type="molecule type" value="Genomic_DNA"/>
</dbReference>
<evidence type="ECO:0000256" key="1">
    <source>
        <dbReference type="ARBA" id="ARBA00001933"/>
    </source>
</evidence>
<keyword evidence="2" id="KW-0663">Pyridoxal phosphate</keyword>
<dbReference type="GO" id="GO:1901605">
    <property type="term" value="P:alpha-amino acid metabolic process"/>
    <property type="evidence" value="ECO:0007669"/>
    <property type="project" value="UniProtKB-ARBA"/>
</dbReference>
<dbReference type="Proteomes" id="UP000053941">
    <property type="component" value="Unassembled WGS sequence"/>
</dbReference>
<evidence type="ECO:0000256" key="2">
    <source>
        <dbReference type="ARBA" id="ARBA00022898"/>
    </source>
</evidence>
<comment type="caution">
    <text evidence="4">The sequence shown here is derived from an EMBL/GenBank/DDBJ whole genome shotgun (WGS) entry which is preliminary data.</text>
</comment>
<dbReference type="PANTHER" id="PTHR10314">
    <property type="entry name" value="CYSTATHIONINE BETA-SYNTHASE"/>
    <property type="match status" value="1"/>
</dbReference>
<dbReference type="Pfam" id="PF00291">
    <property type="entry name" value="PALP"/>
    <property type="match status" value="1"/>
</dbReference>
<dbReference type="InterPro" id="IPR050214">
    <property type="entry name" value="Cys_Synth/Cystath_Beta-Synth"/>
</dbReference>
<evidence type="ECO:0000259" key="3">
    <source>
        <dbReference type="Pfam" id="PF00291"/>
    </source>
</evidence>
<dbReference type="CDD" id="cd01561">
    <property type="entry name" value="CBS_like"/>
    <property type="match status" value="1"/>
</dbReference>
<evidence type="ECO:0000313" key="5">
    <source>
        <dbReference type="Proteomes" id="UP000053941"/>
    </source>
</evidence>
<dbReference type="Gene3D" id="3.40.50.1100">
    <property type="match status" value="2"/>
</dbReference>
<reference evidence="4 5" key="1">
    <citation type="submission" date="2015-10" db="EMBL/GenBank/DDBJ databases">
        <title>Metagenome-Assembled Genomes uncover a global brackish microbiome.</title>
        <authorList>
            <person name="Hugerth L.W."/>
            <person name="Larsson J."/>
            <person name="Alneberg J."/>
            <person name="Lindh M.V."/>
            <person name="Legrand C."/>
            <person name="Pinhassi J."/>
            <person name="Andersson A.F."/>
        </authorList>
    </citation>
    <scope>NUCLEOTIDE SEQUENCE [LARGE SCALE GENOMIC DNA]</scope>
    <source>
        <strain evidence="4">BACL2 MAG-120802-bin41</strain>
    </source>
</reference>
<comment type="cofactor">
    <cofactor evidence="1">
        <name>pyridoxal 5'-phosphate</name>
        <dbReference type="ChEBI" id="CHEBI:597326"/>
    </cofactor>
</comment>
<proteinExistence type="predicted"/>
<dbReference type="InterPro" id="IPR036052">
    <property type="entry name" value="TrpB-like_PALP_sf"/>
</dbReference>
<name>A0A0R2NXK1_9ACTN</name>
<organism evidence="4 5">
    <name type="scientific">Actinobacteria bacterium BACL2 MAG-120802-bin41</name>
    <dbReference type="NCBI Taxonomy" id="1655568"/>
    <lineage>
        <taxon>Bacteria</taxon>
        <taxon>Bacillati</taxon>
        <taxon>Actinomycetota</taxon>
        <taxon>Actinomycetes</taxon>
        <taxon>Actinomycetes incertae sedis</taxon>
        <taxon>ac1 cluster</taxon>
    </lineage>
</organism>
<dbReference type="AlphaFoldDB" id="A0A0R2NXK1"/>
<feature type="domain" description="Tryptophan synthase beta chain-like PALP" evidence="3">
    <location>
        <begin position="5"/>
        <end position="293"/>
    </location>
</feature>
<dbReference type="InterPro" id="IPR001926">
    <property type="entry name" value="TrpB-like_PALP"/>
</dbReference>
<sequence length="305" mass="32146">MNLAAAIGKTPLVRLSSIVPANSAEVWVKYEGNNPTGSYKDRMAYGVIRKALDRRDLKVGDRICEYTGGSTGTSIAFVSSILGLKFTAVTSNAFAASKIQAIRTYGADVLLVESSDGKLNPDLFARMKDKVRELVDAEGIFYFDQFGSPDIRPSYAPMGAEIAEGMDGKIDAYCAAVGTGGSLMGTIDGLLACGVTPDFYALEPVQSPMLTTGTGASHLVEGIALGFVPPLLEMNLIKEVRAIDQEAGFEMCRTLAKQEGILAGGSTGLNVVAALDLAKELGPGKRVVTVACDNGIKYLGGHIYS</sequence>
<evidence type="ECO:0000313" key="4">
    <source>
        <dbReference type="EMBL" id="KRO30503.1"/>
    </source>
</evidence>